<accession>R4I1U2</accession>
<sequence>MLAASLRHSNYVPPIYSHFVPAGRISVSQKRIASIKIALSEVLLQAAKLLLEEDKMRILSIAYQLLILSVDYYFLDPLLNRRDFTYFHSLPYRRSGKLASYKKGLLLVP</sequence>
<name>R4I1U2_RAPSA</name>
<dbReference type="EMBL" id="KJ716484">
    <property type="protein sequence ID" value="AIE42597.1"/>
    <property type="molecule type" value="Genomic_DNA"/>
</dbReference>
<proteinExistence type="predicted"/>
<reference evidence="3" key="4">
    <citation type="submission" date="2019-06" db="EMBL/GenBank/DDBJ databases">
        <title>Complete mitochondrial genome sequencing of NWB CMS and Normal type.</title>
        <authorList>
            <person name="Zhang L."/>
            <person name="Wang Q."/>
            <person name="Wang Y."/>
        </authorList>
    </citation>
    <scope>NUCLEOTIDE SEQUENCE</scope>
    <source>
        <strain evidence="3">YB-A</strain>
        <strain evidence="4">YB-B</strain>
    </source>
</reference>
<reference evidence="2" key="3">
    <citation type="submission" date="2014-04" db="EMBL/GenBank/DDBJ databases">
        <authorList>
            <person name="Jeong Y.-M."/>
            <person name="Chung W.-H."/>
            <person name="Mun J.-H."/>
            <person name="Kim N."/>
            <person name="Yu H.-J."/>
        </authorList>
    </citation>
    <scope>NUCLEOTIDE SEQUENCE</scope>
</reference>
<evidence type="ECO:0000313" key="2">
    <source>
        <dbReference type="EMBL" id="AIE42597.1"/>
    </source>
</evidence>
<geneLocation type="mitochondrion" evidence="1"/>
<dbReference type="EMBL" id="JQ083668">
    <property type="protein sequence ID" value="AEX57678.1"/>
    <property type="molecule type" value="Genomic_DNA"/>
</dbReference>
<organism evidence="1">
    <name type="scientific">Raphanus sativus</name>
    <name type="common">Radish</name>
    <name type="synonym">Raphanus raphanistrum var. sativus</name>
    <dbReference type="NCBI Taxonomy" id="3726"/>
    <lineage>
        <taxon>Eukaryota</taxon>
        <taxon>Viridiplantae</taxon>
        <taxon>Streptophyta</taxon>
        <taxon>Embryophyta</taxon>
        <taxon>Tracheophyta</taxon>
        <taxon>Spermatophyta</taxon>
        <taxon>Magnoliopsida</taxon>
        <taxon>eudicotyledons</taxon>
        <taxon>Gunneridae</taxon>
        <taxon>Pentapetalae</taxon>
        <taxon>rosids</taxon>
        <taxon>malvids</taxon>
        <taxon>Brassicales</taxon>
        <taxon>Brassicaceae</taxon>
        <taxon>Brassiceae</taxon>
        <taxon>Raphanus</taxon>
    </lineage>
</organism>
<reference evidence="1" key="1">
    <citation type="journal article" date="2013" name="J. Genet. Genomics">
        <title>The mitochondrial genome of Raphanus sativus and gene evolution of cruciferous mitochondrial types.</title>
        <authorList>
            <person name="Chang S."/>
            <person name="Chen J."/>
            <person name="Wang Y."/>
            <person name="Gu B."/>
            <person name="He J."/>
            <person name="Chu P."/>
            <person name="Guan R."/>
        </authorList>
    </citation>
    <scope>NUCLEOTIDE SEQUENCE</scope>
    <source>
        <tissue evidence="1">Etiolated seedling</tissue>
    </source>
</reference>
<keyword evidence="1" id="KW-0496">Mitochondrion</keyword>
<protein>
    <submittedName>
        <fullName evidence="1">Uncharacterized protein</fullName>
    </submittedName>
</protein>
<dbReference type="EMBL" id="MN056360">
    <property type="protein sequence ID" value="QGW48386.1"/>
    <property type="molecule type" value="Genomic_DNA"/>
</dbReference>
<dbReference type="EMBL" id="MN056359">
    <property type="protein sequence ID" value="QGW48622.1"/>
    <property type="molecule type" value="Genomic_DNA"/>
</dbReference>
<evidence type="ECO:0000313" key="4">
    <source>
        <dbReference type="EMBL" id="QGW48622.1"/>
    </source>
</evidence>
<dbReference type="AlphaFoldDB" id="R4I1U2"/>
<evidence type="ECO:0000313" key="1">
    <source>
        <dbReference type="EMBL" id="AEX57678.1"/>
    </source>
</evidence>
<reference evidence="2" key="2">
    <citation type="journal article" date="2014" name="Mitochondrial DNA">
        <title>The complete mitochondrial genome of cultivated radish WK10039 (Raphanus sativus L.).</title>
        <authorList>
            <person name="Jeong Y.M."/>
            <person name="Chung W.H."/>
            <person name="Choi A.Y."/>
            <person name="Mun J.H."/>
            <person name="Kim N."/>
            <person name="Yu H.J."/>
        </authorList>
    </citation>
    <scope>NUCLEOTIDE SEQUENCE</scope>
</reference>
<gene>
    <name evidence="1" type="primary">orf109a</name>
    <name evidence="3" type="synonym">orf109b</name>
    <name evidence="2" type="ORF">RadishMT_p067</name>
    <name evidence="1" type="ORF">RasatMp047</name>
</gene>
<evidence type="ECO:0000313" key="3">
    <source>
        <dbReference type="EMBL" id="QGW48386.1"/>
    </source>
</evidence>